<dbReference type="GO" id="GO:0015074">
    <property type="term" value="P:DNA integration"/>
    <property type="evidence" value="ECO:0007669"/>
    <property type="project" value="UniProtKB-KW"/>
</dbReference>
<proteinExistence type="inferred from homology"/>
<dbReference type="Pfam" id="PF13102">
    <property type="entry name" value="Phage_int_SAM_5"/>
    <property type="match status" value="1"/>
</dbReference>
<evidence type="ECO:0000256" key="3">
    <source>
        <dbReference type="ARBA" id="ARBA00023125"/>
    </source>
</evidence>
<evidence type="ECO:0000256" key="2">
    <source>
        <dbReference type="ARBA" id="ARBA00022908"/>
    </source>
</evidence>
<keyword evidence="3 5" id="KW-0238">DNA-binding</keyword>
<evidence type="ECO:0000259" key="6">
    <source>
        <dbReference type="PROSITE" id="PS51900"/>
    </source>
</evidence>
<dbReference type="EMBL" id="VWMK01000032">
    <property type="protein sequence ID" value="KAA3757557.1"/>
    <property type="molecule type" value="Genomic_DNA"/>
</dbReference>
<dbReference type="RefSeq" id="WP_005931069.1">
    <property type="nucleotide sequence ID" value="NZ_CABKSE010000002.1"/>
</dbReference>
<gene>
    <name evidence="7" type="ORF">F3F73_21885</name>
</gene>
<keyword evidence="4" id="KW-0233">DNA recombination</keyword>
<dbReference type="PANTHER" id="PTHR30349:SF64">
    <property type="entry name" value="PROPHAGE INTEGRASE INTD-RELATED"/>
    <property type="match status" value="1"/>
</dbReference>
<dbReference type="InterPro" id="IPR002104">
    <property type="entry name" value="Integrase_catalytic"/>
</dbReference>
<protein>
    <submittedName>
        <fullName evidence="7">Site-specific integrase</fullName>
    </submittedName>
</protein>
<dbReference type="Gene3D" id="1.10.150.130">
    <property type="match status" value="1"/>
</dbReference>
<name>A0A7J4XCP9_9BACE</name>
<dbReference type="AlphaFoldDB" id="A0A7J4XCP9"/>
<feature type="domain" description="Core-binding (CB)" evidence="6">
    <location>
        <begin position="11"/>
        <end position="84"/>
    </location>
</feature>
<dbReference type="GeneID" id="93117646"/>
<comment type="caution">
    <text evidence="7">The sequence shown here is derived from an EMBL/GenBank/DDBJ whole genome shotgun (WGS) entry which is preliminary data.</text>
</comment>
<dbReference type="InterPro" id="IPR025269">
    <property type="entry name" value="SAM-like_dom"/>
</dbReference>
<keyword evidence="2" id="KW-0229">DNA integration</keyword>
<organism evidence="7 8">
    <name type="scientific">Bacteroides salyersiae</name>
    <dbReference type="NCBI Taxonomy" id="291644"/>
    <lineage>
        <taxon>Bacteria</taxon>
        <taxon>Pseudomonadati</taxon>
        <taxon>Bacteroidota</taxon>
        <taxon>Bacteroidia</taxon>
        <taxon>Bacteroidales</taxon>
        <taxon>Bacteroidaceae</taxon>
        <taxon>Bacteroides</taxon>
    </lineage>
</organism>
<dbReference type="PANTHER" id="PTHR30349">
    <property type="entry name" value="PHAGE INTEGRASE-RELATED"/>
    <property type="match status" value="1"/>
</dbReference>
<reference evidence="7 8" key="1">
    <citation type="journal article" date="2019" name="Nat. Med.">
        <title>A library of human gut bacterial isolates paired with longitudinal multiomics data enables mechanistic microbiome research.</title>
        <authorList>
            <person name="Poyet M."/>
            <person name="Groussin M."/>
            <person name="Gibbons S.M."/>
            <person name="Avila-Pacheco J."/>
            <person name="Jiang X."/>
            <person name="Kearney S.M."/>
            <person name="Perrotta A.R."/>
            <person name="Berdy B."/>
            <person name="Zhao S."/>
            <person name="Lieberman T.D."/>
            <person name="Swanson P.K."/>
            <person name="Smith M."/>
            <person name="Roesemann S."/>
            <person name="Alexander J.E."/>
            <person name="Rich S.A."/>
            <person name="Livny J."/>
            <person name="Vlamakis H."/>
            <person name="Clish C."/>
            <person name="Bullock K."/>
            <person name="Deik A."/>
            <person name="Scott J."/>
            <person name="Pierce K.A."/>
            <person name="Xavier R.J."/>
            <person name="Alm E.J."/>
        </authorList>
    </citation>
    <scope>NUCLEOTIDE SEQUENCE [LARGE SCALE GENOMIC DNA]</scope>
    <source>
        <strain evidence="7 8">BIOML-A10</strain>
    </source>
</reference>
<evidence type="ECO:0000256" key="4">
    <source>
        <dbReference type="ARBA" id="ARBA00023172"/>
    </source>
</evidence>
<dbReference type="GO" id="GO:0003677">
    <property type="term" value="F:DNA binding"/>
    <property type="evidence" value="ECO:0007669"/>
    <property type="project" value="UniProtKB-UniRule"/>
</dbReference>
<evidence type="ECO:0000313" key="8">
    <source>
        <dbReference type="Proteomes" id="UP000422221"/>
    </source>
</evidence>
<dbReference type="SUPFAM" id="SSF56349">
    <property type="entry name" value="DNA breaking-rejoining enzymes"/>
    <property type="match status" value="1"/>
</dbReference>
<dbReference type="Pfam" id="PF00589">
    <property type="entry name" value="Phage_integrase"/>
    <property type="match status" value="1"/>
</dbReference>
<evidence type="ECO:0000256" key="1">
    <source>
        <dbReference type="ARBA" id="ARBA00008857"/>
    </source>
</evidence>
<dbReference type="InterPro" id="IPR011010">
    <property type="entry name" value="DNA_brk_join_enz"/>
</dbReference>
<dbReference type="InterPro" id="IPR044068">
    <property type="entry name" value="CB"/>
</dbReference>
<dbReference type="InterPro" id="IPR010998">
    <property type="entry name" value="Integrase_recombinase_N"/>
</dbReference>
<accession>A0A7J4XCP9</accession>
<dbReference type="Proteomes" id="UP000422221">
    <property type="component" value="Unassembled WGS sequence"/>
</dbReference>
<dbReference type="PROSITE" id="PS51900">
    <property type="entry name" value="CB"/>
    <property type="match status" value="1"/>
</dbReference>
<dbReference type="InterPro" id="IPR013762">
    <property type="entry name" value="Integrase-like_cat_sf"/>
</dbReference>
<comment type="similarity">
    <text evidence="1">Belongs to the 'phage' integrase family.</text>
</comment>
<dbReference type="Gene3D" id="1.10.443.10">
    <property type="entry name" value="Intergrase catalytic core"/>
    <property type="match status" value="1"/>
</dbReference>
<evidence type="ECO:0000313" key="7">
    <source>
        <dbReference type="EMBL" id="KAA3757557.1"/>
    </source>
</evidence>
<evidence type="ECO:0000256" key="5">
    <source>
        <dbReference type="PROSITE-ProRule" id="PRU01248"/>
    </source>
</evidence>
<dbReference type="GO" id="GO:0006310">
    <property type="term" value="P:DNA recombination"/>
    <property type="evidence" value="ECO:0007669"/>
    <property type="project" value="UniProtKB-KW"/>
</dbReference>
<sequence>MEIQIFTESLIKKAKLSGRYSTADSYLSTLHRLQLFTNAPDMHFDKITPELIKAFEQHLFQKGLFDNTVSLYMRMLRSIFNQAVTAGVATLNTKEIFENVFVGCDATAKRAIKPVLINQLLETDLSHCPQLEFSRDMFLLSFYLQGIPFVDLAYLRKSNVNGNILIYRRQKTGQQLYITIEKCAAKIIKRYACRCKDSAYLLPILTATGETGYRQYKSALRLYNKHLHRISDLIKITPQLTSYVARHTWASTARENGIPVSIISTGMGHSSEKVTYVYLESLDNKTMSDANKKVISAVTSKRKNITKKKSLTY</sequence>
<dbReference type="InterPro" id="IPR050090">
    <property type="entry name" value="Tyrosine_recombinase_XerCD"/>
</dbReference>